<dbReference type="EMBL" id="LKAJ02000001">
    <property type="protein sequence ID" value="MCS5710761.1"/>
    <property type="molecule type" value="Genomic_DNA"/>
</dbReference>
<evidence type="ECO:0000256" key="8">
    <source>
        <dbReference type="PIRSR" id="PIRSR602326-1"/>
    </source>
</evidence>
<comment type="subcellular location">
    <subcellularLocation>
        <location evidence="1">Membrane</location>
    </subcellularLocation>
</comment>
<evidence type="ECO:0000256" key="1">
    <source>
        <dbReference type="ARBA" id="ARBA00004370"/>
    </source>
</evidence>
<evidence type="ECO:0000313" key="12">
    <source>
        <dbReference type="Proteomes" id="UP000051497"/>
    </source>
</evidence>
<dbReference type="GO" id="GO:0020037">
    <property type="term" value="F:heme binding"/>
    <property type="evidence" value="ECO:0007669"/>
    <property type="project" value="InterPro"/>
</dbReference>
<accession>A0A0Q9YIY4</accession>
<dbReference type="Pfam" id="PF02167">
    <property type="entry name" value="Cytochrom_C1"/>
    <property type="match status" value="2"/>
</dbReference>
<feature type="transmembrane region" description="Helical" evidence="9">
    <location>
        <begin position="236"/>
        <end position="254"/>
    </location>
</feature>
<dbReference type="InterPro" id="IPR002326">
    <property type="entry name" value="Cyt_c1"/>
</dbReference>
<evidence type="ECO:0000313" key="11">
    <source>
        <dbReference type="EMBL" id="MCS5710761.1"/>
    </source>
</evidence>
<evidence type="ECO:0000256" key="5">
    <source>
        <dbReference type="ARBA" id="ARBA00022989"/>
    </source>
</evidence>
<evidence type="ECO:0000313" key="10">
    <source>
        <dbReference type="EMBL" id="KRG20651.1"/>
    </source>
</evidence>
<dbReference type="AlphaFoldDB" id="A0A0Q9YIY4"/>
<comment type="caution">
    <text evidence="10">The sequence shown here is derived from an EMBL/GenBank/DDBJ whole genome shotgun (WGS) entry which is preliminary data.</text>
</comment>
<proteinExistence type="predicted"/>
<dbReference type="RefSeq" id="WP_075066765.1">
    <property type="nucleotide sequence ID" value="NZ_LKAJ02000001.1"/>
</dbReference>
<keyword evidence="2 8" id="KW-0349">Heme</keyword>
<dbReference type="PRINTS" id="PR00603">
    <property type="entry name" value="CYTOCHROMEC1"/>
</dbReference>
<sequence>MKANKIYGILIASLLIVSPWRLALGSTEGAHLDKVNNELCNKASLQRGANLYVNYCGGCHSLQYVRYKELAKDIGIVDKKGNVLEKLVQANLNFTSDKINDPILVATPKKEAQEWFGVAPPDLSLVARSRGKDWLYTYLRSFYEDPKKPWGVNNVVFPDVGMPNILQGLQGTQTAVFKTITLMDDKGQPFEQKVIERLELTKPGSMNEKEFNQAVTDLVNFLEYVGEPHKLQRERLGGWVLLFLVVFTLFAYLLKREYWKDIH</sequence>
<dbReference type="EMBL" id="LKAJ01000009">
    <property type="protein sequence ID" value="KRG20651.1"/>
    <property type="molecule type" value="Genomic_DNA"/>
</dbReference>
<dbReference type="PATRIC" id="fig|1590043.3.peg.2184"/>
<dbReference type="PANTHER" id="PTHR10266:SF3">
    <property type="entry name" value="CYTOCHROME C1, HEME PROTEIN, MITOCHONDRIAL"/>
    <property type="match status" value="1"/>
</dbReference>
<evidence type="ECO:0000256" key="3">
    <source>
        <dbReference type="ARBA" id="ARBA00022692"/>
    </source>
</evidence>
<reference evidence="11" key="2">
    <citation type="journal article" date="2016" name="Genome Announc.">
        <title>Draft Genome Sequences of Two Novel Amoeba-Resistant Intranuclear Bacteria, 'Candidatus Berkiella cookevillensis' and 'Candidatus Berkiella aquae'.</title>
        <authorList>
            <person name="Mehari Y.T."/>
            <person name="Arivett B.A."/>
            <person name="Farone A.L."/>
            <person name="Gunderson J.H."/>
            <person name="Farone M.B."/>
        </authorList>
    </citation>
    <scope>NUCLEOTIDE SEQUENCE</scope>
    <source>
        <strain evidence="11">HT99</strain>
    </source>
</reference>
<name>A0A0Q9YIY4_9GAMM</name>
<protein>
    <submittedName>
        <fullName evidence="10">Cytochrome b/c1</fullName>
    </submittedName>
    <submittedName>
        <fullName evidence="11">Cytochrome c1</fullName>
    </submittedName>
</protein>
<dbReference type="SUPFAM" id="SSF46626">
    <property type="entry name" value="Cytochrome c"/>
    <property type="match status" value="1"/>
</dbReference>
<evidence type="ECO:0000256" key="4">
    <source>
        <dbReference type="ARBA" id="ARBA00022723"/>
    </source>
</evidence>
<evidence type="ECO:0000256" key="9">
    <source>
        <dbReference type="SAM" id="Phobius"/>
    </source>
</evidence>
<dbReference type="OrthoDB" id="9798864at2"/>
<dbReference type="InterPro" id="IPR036909">
    <property type="entry name" value="Cyt_c-like_dom_sf"/>
</dbReference>
<evidence type="ECO:0000256" key="2">
    <source>
        <dbReference type="ARBA" id="ARBA00022617"/>
    </source>
</evidence>
<dbReference type="GO" id="GO:0016020">
    <property type="term" value="C:membrane"/>
    <property type="evidence" value="ECO:0007669"/>
    <property type="project" value="UniProtKB-SubCell"/>
</dbReference>
<dbReference type="Gene3D" id="1.10.760.10">
    <property type="entry name" value="Cytochrome c-like domain"/>
    <property type="match status" value="1"/>
</dbReference>
<gene>
    <name evidence="10" type="primary">fbcH_1</name>
    <name evidence="11" type="ORF">HT99x_004915</name>
    <name evidence="10" type="ORF">HT99x_02138</name>
</gene>
<dbReference type="GO" id="GO:0009055">
    <property type="term" value="F:electron transfer activity"/>
    <property type="evidence" value="ECO:0007669"/>
    <property type="project" value="InterPro"/>
</dbReference>
<comment type="cofactor">
    <cofactor evidence="8">
        <name>heme c</name>
        <dbReference type="ChEBI" id="CHEBI:61717"/>
    </cofactor>
    <text evidence="8">Binds 1 heme c group covalently per subunit.</text>
</comment>
<keyword evidence="5 9" id="KW-1133">Transmembrane helix</keyword>
<feature type="binding site" description="covalent" evidence="8">
    <location>
        <position position="56"/>
    </location>
    <ligand>
        <name>heme c</name>
        <dbReference type="ChEBI" id="CHEBI:61717"/>
    </ligand>
</feature>
<dbReference type="STRING" id="295108.HT99x_02138"/>
<feature type="binding site" description="covalent" evidence="8">
    <location>
        <position position="59"/>
    </location>
    <ligand>
        <name>heme c</name>
        <dbReference type="ChEBI" id="CHEBI:61717"/>
    </ligand>
</feature>
<keyword evidence="3 9" id="KW-0812">Transmembrane</keyword>
<organism evidence="10">
    <name type="scientific">Candidatus Berkiella aquae</name>
    <dbReference type="NCBI Taxonomy" id="295108"/>
    <lineage>
        <taxon>Bacteria</taxon>
        <taxon>Pseudomonadati</taxon>
        <taxon>Pseudomonadota</taxon>
        <taxon>Gammaproteobacteria</taxon>
        <taxon>Candidatus Berkiellales</taxon>
        <taxon>Candidatus Berkiellaceae</taxon>
        <taxon>Candidatus Berkiella</taxon>
    </lineage>
</organism>
<dbReference type="Proteomes" id="UP000051497">
    <property type="component" value="Unassembled WGS sequence"/>
</dbReference>
<keyword evidence="7 9" id="KW-0472">Membrane</keyword>
<evidence type="ECO:0000256" key="7">
    <source>
        <dbReference type="ARBA" id="ARBA00023136"/>
    </source>
</evidence>
<keyword evidence="6 8" id="KW-0408">Iron</keyword>
<keyword evidence="12" id="KW-1185">Reference proteome</keyword>
<feature type="binding site" description="covalent" evidence="8">
    <location>
        <position position="60"/>
    </location>
    <ligand>
        <name>heme c</name>
        <dbReference type="ChEBI" id="CHEBI:61717"/>
    </ligand>
</feature>
<keyword evidence="4 8" id="KW-0479">Metal-binding</keyword>
<dbReference type="PANTHER" id="PTHR10266">
    <property type="entry name" value="CYTOCHROME C1"/>
    <property type="match status" value="1"/>
</dbReference>
<reference evidence="10" key="1">
    <citation type="submission" date="2015-09" db="EMBL/GenBank/DDBJ databases">
        <title>Draft Genome Sequences of Two Novel Amoeba-resistant Intranuclear Bacteria, Candidatus Berkiella cookevillensis and Candidatus Berkiella aquae.</title>
        <authorList>
            <person name="Mehari Y.T."/>
            <person name="Arivett B.A."/>
            <person name="Farone A.L."/>
            <person name="Gunderson J.H."/>
            <person name="Farone M.B."/>
        </authorList>
    </citation>
    <scope>NUCLEOTIDE SEQUENCE [LARGE SCALE GENOMIC DNA]</scope>
    <source>
        <strain evidence="10">HT99</strain>
    </source>
</reference>
<dbReference type="GO" id="GO:0046872">
    <property type="term" value="F:metal ion binding"/>
    <property type="evidence" value="ECO:0007669"/>
    <property type="project" value="UniProtKB-KW"/>
</dbReference>
<reference evidence="11" key="3">
    <citation type="submission" date="2021-06" db="EMBL/GenBank/DDBJ databases">
        <title>Genomic Description and Analysis of Intracellular Bacteria, Candidatus Berkiella cookevillensis and Candidatus Berkiella aquae.</title>
        <authorList>
            <person name="Kidane D.T."/>
            <person name="Mehari Y.T."/>
            <person name="Rice F.C."/>
            <person name="Arivett B.A."/>
            <person name="Farone A.L."/>
            <person name="Berk S.G."/>
            <person name="Farone M.B."/>
        </authorList>
    </citation>
    <scope>NUCLEOTIDE SEQUENCE</scope>
    <source>
        <strain evidence="11">HT99</strain>
    </source>
</reference>
<evidence type="ECO:0000256" key="6">
    <source>
        <dbReference type="ARBA" id="ARBA00023004"/>
    </source>
</evidence>